<dbReference type="PANTHER" id="PTHR30212:SF2">
    <property type="entry name" value="PROTEIN YIIM"/>
    <property type="match status" value="1"/>
</dbReference>
<dbReference type="OrthoDB" id="9786134at2"/>
<dbReference type="PROSITE" id="PS51340">
    <property type="entry name" value="MOSC"/>
    <property type="match status" value="1"/>
</dbReference>
<proteinExistence type="predicted"/>
<dbReference type="AlphaFoldDB" id="A0A290QCF1"/>
<dbReference type="GO" id="GO:0030170">
    <property type="term" value="F:pyridoxal phosphate binding"/>
    <property type="evidence" value="ECO:0007669"/>
    <property type="project" value="InterPro"/>
</dbReference>
<feature type="domain" description="MOSC" evidence="1">
    <location>
        <begin position="12"/>
        <end position="146"/>
    </location>
</feature>
<evidence type="ECO:0000313" key="2">
    <source>
        <dbReference type="EMBL" id="ATC66133.1"/>
    </source>
</evidence>
<dbReference type="InterPro" id="IPR052353">
    <property type="entry name" value="Benzoxazolinone_Detox_Enz"/>
</dbReference>
<dbReference type="KEGG" id="vbh:CMV30_13440"/>
<dbReference type="EMBL" id="CP023344">
    <property type="protein sequence ID" value="ATC66133.1"/>
    <property type="molecule type" value="Genomic_DNA"/>
</dbReference>
<protein>
    <submittedName>
        <fullName evidence="2">MOSC domain-containing protein</fullName>
    </submittedName>
</protein>
<dbReference type="GO" id="GO:0003824">
    <property type="term" value="F:catalytic activity"/>
    <property type="evidence" value="ECO:0007669"/>
    <property type="project" value="InterPro"/>
</dbReference>
<name>A0A290QCF1_9BACT</name>
<reference evidence="2 3" key="1">
    <citation type="submission" date="2017-09" db="EMBL/GenBank/DDBJ databases">
        <title>Complete genome sequence of Verrucomicrobial strain HZ-65, isolated from freshwater.</title>
        <authorList>
            <person name="Choi A."/>
        </authorList>
    </citation>
    <scope>NUCLEOTIDE SEQUENCE [LARGE SCALE GENOMIC DNA]</scope>
    <source>
        <strain evidence="2 3">HZ-65</strain>
    </source>
</reference>
<dbReference type="Proteomes" id="UP000217265">
    <property type="component" value="Chromosome"/>
</dbReference>
<dbReference type="InterPro" id="IPR005302">
    <property type="entry name" value="MoCF_Sase_C"/>
</dbReference>
<dbReference type="InterPro" id="IPR005163">
    <property type="entry name" value="Tri_helical_YiiM-like"/>
</dbReference>
<gene>
    <name evidence="2" type="ORF">CMV30_13440</name>
</gene>
<accession>A0A290QCF1</accession>
<organism evidence="2 3">
    <name type="scientific">Nibricoccus aquaticus</name>
    <dbReference type="NCBI Taxonomy" id="2576891"/>
    <lineage>
        <taxon>Bacteria</taxon>
        <taxon>Pseudomonadati</taxon>
        <taxon>Verrucomicrobiota</taxon>
        <taxon>Opitutia</taxon>
        <taxon>Opitutales</taxon>
        <taxon>Opitutaceae</taxon>
        <taxon>Nibricoccus</taxon>
    </lineage>
</organism>
<sequence length="209" mass="22824">MDREWTSGFFKDPVVGSVEVTPTGLIGDGQADLKNHGGPDKAINAYPADYFPVWREELGVEFSAGAFGENFTTEGALEKDVCIGDVFRAGGIVVQITQPRQPCWKLARRWRIKELAARVEQTGRTGWYFRVLQTGTVQAPAELTLVERPYPQWTVAEANAVMHHRKTDWAAAAALAECAALSASWKASLMNRVETKAVASSAGRLGGNE</sequence>
<keyword evidence="3" id="KW-1185">Reference proteome</keyword>
<dbReference type="GO" id="GO:0030151">
    <property type="term" value="F:molybdenum ion binding"/>
    <property type="evidence" value="ECO:0007669"/>
    <property type="project" value="InterPro"/>
</dbReference>
<dbReference type="PANTHER" id="PTHR30212">
    <property type="entry name" value="PROTEIN YIIM"/>
    <property type="match status" value="1"/>
</dbReference>
<dbReference type="Gene3D" id="2.40.33.20">
    <property type="entry name" value="PK beta-barrel domain-like"/>
    <property type="match status" value="1"/>
</dbReference>
<dbReference type="Pfam" id="PF03475">
    <property type="entry name" value="YiiM_3-alpha"/>
    <property type="match status" value="1"/>
</dbReference>
<dbReference type="InterPro" id="IPR011037">
    <property type="entry name" value="Pyrv_Knase-like_insert_dom_sf"/>
</dbReference>
<evidence type="ECO:0000259" key="1">
    <source>
        <dbReference type="PROSITE" id="PS51340"/>
    </source>
</evidence>
<dbReference type="SUPFAM" id="SSF50800">
    <property type="entry name" value="PK beta-barrel domain-like"/>
    <property type="match status" value="1"/>
</dbReference>
<evidence type="ECO:0000313" key="3">
    <source>
        <dbReference type="Proteomes" id="UP000217265"/>
    </source>
</evidence>
<dbReference type="Pfam" id="PF03473">
    <property type="entry name" value="MOSC"/>
    <property type="match status" value="1"/>
</dbReference>